<evidence type="ECO:0000313" key="1">
    <source>
        <dbReference type="EMBL" id="KAK3285255.1"/>
    </source>
</evidence>
<proteinExistence type="predicted"/>
<reference evidence="1 2" key="1">
    <citation type="journal article" date="2015" name="Genome Biol. Evol.">
        <title>Comparative Genomics of a Bacterivorous Green Alga Reveals Evolutionary Causalities and Consequences of Phago-Mixotrophic Mode of Nutrition.</title>
        <authorList>
            <person name="Burns J.A."/>
            <person name="Paasch A."/>
            <person name="Narechania A."/>
            <person name="Kim E."/>
        </authorList>
    </citation>
    <scope>NUCLEOTIDE SEQUENCE [LARGE SCALE GENOMIC DNA]</scope>
    <source>
        <strain evidence="1 2">PLY_AMNH</strain>
    </source>
</reference>
<accession>A0AAE0GW18</accession>
<keyword evidence="2" id="KW-1185">Reference proteome</keyword>
<organism evidence="1 2">
    <name type="scientific">Cymbomonas tetramitiformis</name>
    <dbReference type="NCBI Taxonomy" id="36881"/>
    <lineage>
        <taxon>Eukaryota</taxon>
        <taxon>Viridiplantae</taxon>
        <taxon>Chlorophyta</taxon>
        <taxon>Pyramimonadophyceae</taxon>
        <taxon>Pyramimonadales</taxon>
        <taxon>Pyramimonadaceae</taxon>
        <taxon>Cymbomonas</taxon>
    </lineage>
</organism>
<gene>
    <name evidence="1" type="ORF">CYMTET_7125</name>
</gene>
<dbReference type="Proteomes" id="UP001190700">
    <property type="component" value="Unassembled WGS sequence"/>
</dbReference>
<sequence length="224" mass="24085">FTLTIRPAVQRRFNFRVSPSLKSVKDHTGAVALKLKSTSSGEGFDVHEPGGEHVASSVGASLFVPADPHYLSKAMDLFAGTEKGQYAYLTSVQGCAYYGQTEYYPFVVQSVTGTGSILRAGWPATGRGRGNVHHIFGEGNNVVGSIAVSRHGEDHRIEVTPECQHMQVLLLAMTILHIEQALFEEQPANPSGQHAFSPIVVAGWGQDMAITQSYMGGGGGMMFM</sequence>
<name>A0AAE0GW18_9CHLO</name>
<comment type="caution">
    <text evidence="1">The sequence shown here is derived from an EMBL/GenBank/DDBJ whole genome shotgun (WGS) entry which is preliminary data.</text>
</comment>
<dbReference type="EMBL" id="LGRX02001899">
    <property type="protein sequence ID" value="KAK3285255.1"/>
    <property type="molecule type" value="Genomic_DNA"/>
</dbReference>
<evidence type="ECO:0000313" key="2">
    <source>
        <dbReference type="Proteomes" id="UP001190700"/>
    </source>
</evidence>
<feature type="non-terminal residue" evidence="1">
    <location>
        <position position="1"/>
    </location>
</feature>
<protein>
    <submittedName>
        <fullName evidence="1">Uncharacterized protein</fullName>
    </submittedName>
</protein>
<dbReference type="AlphaFoldDB" id="A0AAE0GW18"/>